<dbReference type="AlphaFoldDB" id="A0AAU9JKE4"/>
<dbReference type="Pfam" id="PF08385">
    <property type="entry name" value="DHC_N1"/>
    <property type="match status" value="1"/>
</dbReference>
<dbReference type="EMBL" id="CAJZBQ010000030">
    <property type="protein sequence ID" value="CAG9322215.1"/>
    <property type="molecule type" value="Genomic_DNA"/>
</dbReference>
<accession>A0AAU9JKE4</accession>
<evidence type="ECO:0000313" key="3">
    <source>
        <dbReference type="EMBL" id="CAG9322215.1"/>
    </source>
</evidence>
<gene>
    <name evidence="3" type="ORF">BSTOLATCC_MIC30590</name>
</gene>
<protein>
    <recommendedName>
        <fullName evidence="2">Dynein heavy chain tail domain-containing protein</fullName>
    </recommendedName>
</protein>
<dbReference type="Proteomes" id="UP001162131">
    <property type="component" value="Unassembled WGS sequence"/>
</dbReference>
<comment type="caution">
    <text evidence="3">The sequence shown here is derived from an EMBL/GenBank/DDBJ whole genome shotgun (WGS) entry which is preliminary data.</text>
</comment>
<evidence type="ECO:0000259" key="2">
    <source>
        <dbReference type="Pfam" id="PF08385"/>
    </source>
</evidence>
<dbReference type="InterPro" id="IPR013594">
    <property type="entry name" value="Dynein_heavy_tail"/>
</dbReference>
<evidence type="ECO:0000313" key="4">
    <source>
        <dbReference type="Proteomes" id="UP001162131"/>
    </source>
</evidence>
<organism evidence="3 4">
    <name type="scientific">Blepharisma stoltei</name>
    <dbReference type="NCBI Taxonomy" id="1481888"/>
    <lineage>
        <taxon>Eukaryota</taxon>
        <taxon>Sar</taxon>
        <taxon>Alveolata</taxon>
        <taxon>Ciliophora</taxon>
        <taxon>Postciliodesmatophora</taxon>
        <taxon>Heterotrichea</taxon>
        <taxon>Heterotrichida</taxon>
        <taxon>Blepharismidae</taxon>
        <taxon>Blepharisma</taxon>
    </lineage>
</organism>
<reference evidence="3" key="1">
    <citation type="submission" date="2021-09" db="EMBL/GenBank/DDBJ databases">
        <authorList>
            <consortium name="AG Swart"/>
            <person name="Singh M."/>
            <person name="Singh A."/>
            <person name="Seah K."/>
            <person name="Emmerich C."/>
        </authorList>
    </citation>
    <scope>NUCLEOTIDE SEQUENCE</scope>
    <source>
        <strain evidence="3">ATCC30299</strain>
    </source>
</reference>
<feature type="domain" description="Dynein heavy chain tail" evidence="2">
    <location>
        <begin position="132"/>
        <end position="310"/>
    </location>
</feature>
<keyword evidence="4" id="KW-1185">Reference proteome</keyword>
<feature type="compositionally biased region" description="Basic and acidic residues" evidence="1">
    <location>
        <begin position="67"/>
        <end position="79"/>
    </location>
</feature>
<feature type="region of interest" description="Disordered" evidence="1">
    <location>
        <begin position="67"/>
        <end position="87"/>
    </location>
</feature>
<evidence type="ECO:0000256" key="1">
    <source>
        <dbReference type="SAM" id="MobiDB-lite"/>
    </source>
</evidence>
<proteinExistence type="predicted"/>
<feature type="region of interest" description="Disordered" evidence="1">
    <location>
        <begin position="436"/>
        <end position="459"/>
    </location>
</feature>
<name>A0AAU9JKE4_9CILI</name>
<sequence length="459" mass="52668">MLISVLQSNGVDILGYLTTEELQEIKKVSLFFNEVVDSILMWRVLFSSISGALKGYNPSPQAAKDVRVRTIKSRPESSTKPKPKSISIREEKCPKQWFFIPPDLEEKLKLITINRASVVRKDPNFSGRCFEVLETWASLLVSTLKEIKEKEIRGEDTDPKSIILYWKDKSKILSEIMEELNDICIAKLDSIFVDTPSHKKFISAINKLKKEYEEAREMWKYAAKIEVNLVKVVDVKTAYKFGKSLIESLEKAKESCKYFNEKRILDIIGSICYQFFQILEKQIDFNELFKSEREISLKKIKQAKLFSTWIIDSKLLNSSSSHLVRPSTSYATEKNQPRPTTPSLGAGVIKSQNFLTSNLLYLVTVLNDLHSMVSSFSQIKEIENPSKKTVEFITLYEKIPIEFSIWSSENSILWARLVHAFKDGLNKLQKTPLVKNHESSGESEEDLDESIVAPSWNVR</sequence>